<dbReference type="InterPro" id="IPR005151">
    <property type="entry name" value="Tail-specific_protease"/>
</dbReference>
<dbReference type="EMBL" id="SDHX01000001">
    <property type="protein sequence ID" value="RXK56002.1"/>
    <property type="molecule type" value="Genomic_DNA"/>
</dbReference>
<sequence>MFKRFLAISTAVLAGFLLAQYAARQQGAPSWWPDRDRDRQVRYFKEVLQLVKENYVGDAPADYASLTRAALDGMVGSLDPHSEFLAADAFRETEDELANAFTGVGIQVEQRDGHIVIVAPIPGTPADRAGLQRGDRLVKIDGKALVNPTLDSTISLVRGEPGSLVTLTVFRPAQNRSIDYPVRRERIKLESVRLTGMRAGGVGYLQITQFSERTGEEFGKALAELEAQGLRALVIDLRNNPGGLLDAAIDVCSEFFDKDELIAFTQGRSPDTRESYYSSNGHRKRDYPVAILVNGGSASAAEIVAGAMRDSKRAVIVGEKSFGKGSVQSVIELDNGEGLRLTTARYYTPSGITIHERGILPHVEVEVSPEDEARIRVQQARPDLAVSTEDDFKPIEDIQLAAAEEVLAGVLASGK</sequence>
<dbReference type="Gene3D" id="3.90.226.10">
    <property type="entry name" value="2-enoyl-CoA Hydratase, Chain A, domain 1"/>
    <property type="match status" value="1"/>
</dbReference>
<dbReference type="InterPro" id="IPR041489">
    <property type="entry name" value="PDZ_6"/>
</dbReference>
<dbReference type="SUPFAM" id="SSF50156">
    <property type="entry name" value="PDZ domain-like"/>
    <property type="match status" value="1"/>
</dbReference>
<dbReference type="NCBIfam" id="TIGR00225">
    <property type="entry name" value="prc"/>
    <property type="match status" value="1"/>
</dbReference>
<dbReference type="Pfam" id="PF03572">
    <property type="entry name" value="Peptidase_S41"/>
    <property type="match status" value="1"/>
</dbReference>
<dbReference type="CDD" id="cd06782">
    <property type="entry name" value="cpPDZ_CPP-like"/>
    <property type="match status" value="1"/>
</dbReference>
<feature type="chain" id="PRO_5020676746" evidence="6">
    <location>
        <begin position="23"/>
        <end position="415"/>
    </location>
</feature>
<reference evidence="8 9" key="1">
    <citation type="submission" date="2019-01" db="EMBL/GenBank/DDBJ databases">
        <title>Lacunisphaera sp. strain TWA-58.</title>
        <authorList>
            <person name="Chen W.-M."/>
        </authorList>
    </citation>
    <scope>NUCLEOTIDE SEQUENCE [LARGE SCALE GENOMIC DNA]</scope>
    <source>
        <strain evidence="8 9">TWA-58</strain>
    </source>
</reference>
<evidence type="ECO:0000256" key="4">
    <source>
        <dbReference type="ARBA" id="ARBA00022825"/>
    </source>
</evidence>
<feature type="domain" description="PDZ" evidence="7">
    <location>
        <begin position="86"/>
        <end position="172"/>
    </location>
</feature>
<protein>
    <submittedName>
        <fullName evidence="8">S41 family peptidase</fullName>
    </submittedName>
</protein>
<dbReference type="CDD" id="cd07560">
    <property type="entry name" value="Peptidase_S41_CPP"/>
    <property type="match status" value="1"/>
</dbReference>
<keyword evidence="9" id="KW-1185">Reference proteome</keyword>
<proteinExistence type="inferred from homology"/>
<feature type="signal peptide" evidence="6">
    <location>
        <begin position="1"/>
        <end position="22"/>
    </location>
</feature>
<dbReference type="RefSeq" id="WP_129047369.1">
    <property type="nucleotide sequence ID" value="NZ_SDHX01000001.1"/>
</dbReference>
<evidence type="ECO:0000256" key="5">
    <source>
        <dbReference type="RuleBase" id="RU004404"/>
    </source>
</evidence>
<evidence type="ECO:0000256" key="6">
    <source>
        <dbReference type="SAM" id="SignalP"/>
    </source>
</evidence>
<evidence type="ECO:0000313" key="8">
    <source>
        <dbReference type="EMBL" id="RXK56002.1"/>
    </source>
</evidence>
<dbReference type="InterPro" id="IPR001478">
    <property type="entry name" value="PDZ"/>
</dbReference>
<evidence type="ECO:0000259" key="7">
    <source>
        <dbReference type="PROSITE" id="PS50106"/>
    </source>
</evidence>
<dbReference type="GO" id="GO:0006508">
    <property type="term" value="P:proteolysis"/>
    <property type="evidence" value="ECO:0007669"/>
    <property type="project" value="UniProtKB-KW"/>
</dbReference>
<dbReference type="GO" id="GO:0007165">
    <property type="term" value="P:signal transduction"/>
    <property type="evidence" value="ECO:0007669"/>
    <property type="project" value="TreeGrafter"/>
</dbReference>
<dbReference type="InterPro" id="IPR004447">
    <property type="entry name" value="Peptidase_S41A"/>
</dbReference>
<dbReference type="SMART" id="SM00245">
    <property type="entry name" value="TSPc"/>
    <property type="match status" value="1"/>
</dbReference>
<name>A0A4Q1CAV1_9BACT</name>
<dbReference type="Gene3D" id="2.30.42.10">
    <property type="match status" value="1"/>
</dbReference>
<dbReference type="SMART" id="SM00228">
    <property type="entry name" value="PDZ"/>
    <property type="match status" value="1"/>
</dbReference>
<dbReference type="PANTHER" id="PTHR32060">
    <property type="entry name" value="TAIL-SPECIFIC PROTEASE"/>
    <property type="match status" value="1"/>
</dbReference>
<dbReference type="Gene3D" id="3.30.750.44">
    <property type="match status" value="1"/>
</dbReference>
<accession>A0A4Q1CAV1</accession>
<dbReference type="GO" id="GO:0008236">
    <property type="term" value="F:serine-type peptidase activity"/>
    <property type="evidence" value="ECO:0007669"/>
    <property type="project" value="UniProtKB-KW"/>
</dbReference>
<evidence type="ECO:0000256" key="1">
    <source>
        <dbReference type="ARBA" id="ARBA00009179"/>
    </source>
</evidence>
<keyword evidence="6" id="KW-0732">Signal</keyword>
<dbReference type="GO" id="GO:0030288">
    <property type="term" value="C:outer membrane-bounded periplasmic space"/>
    <property type="evidence" value="ECO:0007669"/>
    <property type="project" value="TreeGrafter"/>
</dbReference>
<dbReference type="InterPro" id="IPR036034">
    <property type="entry name" value="PDZ_sf"/>
</dbReference>
<evidence type="ECO:0000313" key="9">
    <source>
        <dbReference type="Proteomes" id="UP000290218"/>
    </source>
</evidence>
<dbReference type="OrthoDB" id="9812068at2"/>
<dbReference type="InterPro" id="IPR029045">
    <property type="entry name" value="ClpP/crotonase-like_dom_sf"/>
</dbReference>
<dbReference type="FunFam" id="2.30.42.10:FF:000063">
    <property type="entry name" value="Peptidase, S41 family"/>
    <property type="match status" value="1"/>
</dbReference>
<keyword evidence="2 5" id="KW-0645">Protease</keyword>
<dbReference type="SUPFAM" id="SSF52096">
    <property type="entry name" value="ClpP/crotonase"/>
    <property type="match status" value="1"/>
</dbReference>
<dbReference type="Proteomes" id="UP000290218">
    <property type="component" value="Unassembled WGS sequence"/>
</dbReference>
<dbReference type="AlphaFoldDB" id="A0A4Q1CAV1"/>
<dbReference type="GO" id="GO:0004175">
    <property type="term" value="F:endopeptidase activity"/>
    <property type="evidence" value="ECO:0007669"/>
    <property type="project" value="TreeGrafter"/>
</dbReference>
<comment type="caution">
    <text evidence="8">The sequence shown here is derived from an EMBL/GenBank/DDBJ whole genome shotgun (WGS) entry which is preliminary data.</text>
</comment>
<keyword evidence="4 5" id="KW-0720">Serine protease</keyword>
<evidence type="ECO:0000256" key="2">
    <source>
        <dbReference type="ARBA" id="ARBA00022670"/>
    </source>
</evidence>
<dbReference type="PROSITE" id="PS50106">
    <property type="entry name" value="PDZ"/>
    <property type="match status" value="1"/>
</dbReference>
<keyword evidence="3 5" id="KW-0378">Hydrolase</keyword>
<dbReference type="PANTHER" id="PTHR32060:SF30">
    <property type="entry name" value="CARBOXY-TERMINAL PROCESSING PROTEASE CTPA"/>
    <property type="match status" value="1"/>
</dbReference>
<gene>
    <name evidence="8" type="ORF">ESB00_09025</name>
</gene>
<evidence type="ECO:0000256" key="3">
    <source>
        <dbReference type="ARBA" id="ARBA00022801"/>
    </source>
</evidence>
<organism evidence="8 9">
    <name type="scientific">Oleiharenicola lentus</name>
    <dbReference type="NCBI Taxonomy" id="2508720"/>
    <lineage>
        <taxon>Bacteria</taxon>
        <taxon>Pseudomonadati</taxon>
        <taxon>Verrucomicrobiota</taxon>
        <taxon>Opitutia</taxon>
        <taxon>Opitutales</taxon>
        <taxon>Opitutaceae</taxon>
        <taxon>Oleiharenicola</taxon>
    </lineage>
</organism>
<dbReference type="Pfam" id="PF17820">
    <property type="entry name" value="PDZ_6"/>
    <property type="match status" value="1"/>
</dbReference>
<comment type="similarity">
    <text evidence="1 5">Belongs to the peptidase S41A family.</text>
</comment>